<evidence type="ECO:0000256" key="1">
    <source>
        <dbReference type="ARBA" id="ARBA00022527"/>
    </source>
</evidence>
<dbReference type="PANTHER" id="PTHR35526">
    <property type="entry name" value="ANTI-SIGMA-F FACTOR RSBW-RELATED"/>
    <property type="match status" value="1"/>
</dbReference>
<reference evidence="4 5" key="1">
    <citation type="submission" date="2011-11" db="EMBL/GenBank/DDBJ databases">
        <title>The Noncontiguous Finished sequence of Saccharomonospora cyanea NA-134.</title>
        <authorList>
            <consortium name="US DOE Joint Genome Institute"/>
            <person name="Lucas S."/>
            <person name="Han J."/>
            <person name="Lapidus A."/>
            <person name="Cheng J.-F."/>
            <person name="Goodwin L."/>
            <person name="Pitluck S."/>
            <person name="Peters L."/>
            <person name="Ovchinnikova G."/>
            <person name="Lu M."/>
            <person name="Detter J.C."/>
            <person name="Han C."/>
            <person name="Tapia R."/>
            <person name="Land M."/>
            <person name="Hauser L."/>
            <person name="Kyrpides N."/>
            <person name="Ivanova N."/>
            <person name="Pagani I."/>
            <person name="Brambilla E.-M."/>
            <person name="Klenk H.-P."/>
            <person name="Woyke T."/>
        </authorList>
    </citation>
    <scope>NUCLEOTIDE SEQUENCE [LARGE SCALE GENOMIC DNA]</scope>
    <source>
        <strain evidence="4 5">NA-134</strain>
    </source>
</reference>
<dbReference type="InterPro" id="IPR036890">
    <property type="entry name" value="HATPase_C_sf"/>
</dbReference>
<dbReference type="InterPro" id="IPR050267">
    <property type="entry name" value="Anti-sigma-factor_SerPK"/>
</dbReference>
<gene>
    <name evidence="4" type="ORF">SaccyDRAFT_3856</name>
</gene>
<dbReference type="Pfam" id="PF13581">
    <property type="entry name" value="HATPase_c_2"/>
    <property type="match status" value="1"/>
</dbReference>
<dbReference type="AlphaFoldDB" id="H5XGV4"/>
<proteinExistence type="predicted"/>
<keyword evidence="4" id="KW-0808">Transferase</keyword>
<evidence type="ECO:0000313" key="4">
    <source>
        <dbReference type="EMBL" id="EHR62681.1"/>
    </source>
</evidence>
<keyword evidence="1" id="KW-0723">Serine/threonine-protein kinase</keyword>
<dbReference type="eggNOG" id="COG2172">
    <property type="taxonomic scope" value="Bacteria"/>
</dbReference>
<dbReference type="GO" id="GO:0004674">
    <property type="term" value="F:protein serine/threonine kinase activity"/>
    <property type="evidence" value="ECO:0007669"/>
    <property type="project" value="UniProtKB-KW"/>
</dbReference>
<dbReference type="InterPro" id="IPR025847">
    <property type="entry name" value="MEDS_domain"/>
</dbReference>
<sequence>MTSGQGVHFHEAAVYGSDEEFLSVLIPFLRRGIDAGEPTIACLPPAKARLLRRAFVDAGSVTFLDTATVYANPATAVKHYRDVVSHHTQRGARQVHLVGELDNPGHVTPWGPWARYEAAVNHLFDDLPLWSLCTYDARTTPRPVLDDVLRTHPWLALPGGNHTSSTAFTDPLVFLETHVPDPTEVALPHCAPTVELRTPHPEQARDAAHRVGEQAGLGEARIGELVLAVSESVTNAVHHGQPPVWLRLWAEPHRVVTTVTDAGDGPDDPLAGLAPAQRSRADGGLGLWIVHQVCDYVTMHRHEDGHTVVLVVGARSK</sequence>
<dbReference type="InterPro" id="IPR003594">
    <property type="entry name" value="HATPase_dom"/>
</dbReference>
<dbReference type="STRING" id="882082.SaccyDRAFT_3856"/>
<dbReference type="PANTHER" id="PTHR35526:SF3">
    <property type="entry name" value="ANTI-SIGMA-F FACTOR RSBW"/>
    <property type="match status" value="1"/>
</dbReference>
<dbReference type="Proteomes" id="UP000002791">
    <property type="component" value="Chromosome"/>
</dbReference>
<evidence type="ECO:0000259" key="2">
    <source>
        <dbReference type="Pfam" id="PF13581"/>
    </source>
</evidence>
<evidence type="ECO:0000259" key="3">
    <source>
        <dbReference type="Pfam" id="PF14417"/>
    </source>
</evidence>
<organism evidence="4 5">
    <name type="scientific">Saccharomonospora cyanea NA-134</name>
    <dbReference type="NCBI Taxonomy" id="882082"/>
    <lineage>
        <taxon>Bacteria</taxon>
        <taxon>Bacillati</taxon>
        <taxon>Actinomycetota</taxon>
        <taxon>Actinomycetes</taxon>
        <taxon>Pseudonocardiales</taxon>
        <taxon>Pseudonocardiaceae</taxon>
        <taxon>Saccharomonospora</taxon>
    </lineage>
</organism>
<dbReference type="CDD" id="cd16936">
    <property type="entry name" value="HATPase_RsbW-like"/>
    <property type="match status" value="1"/>
</dbReference>
<dbReference type="Pfam" id="PF14417">
    <property type="entry name" value="MEDS"/>
    <property type="match status" value="1"/>
</dbReference>
<evidence type="ECO:0000313" key="5">
    <source>
        <dbReference type="Proteomes" id="UP000002791"/>
    </source>
</evidence>
<protein>
    <submittedName>
        <fullName evidence="4">Anti-sigma regulatory factor (Ser/Thr protein kinase)</fullName>
    </submittedName>
</protein>
<keyword evidence="5" id="KW-1185">Reference proteome</keyword>
<dbReference type="Gene3D" id="3.30.565.10">
    <property type="entry name" value="Histidine kinase-like ATPase, C-terminal domain"/>
    <property type="match status" value="1"/>
</dbReference>
<dbReference type="SUPFAM" id="SSF55874">
    <property type="entry name" value="ATPase domain of HSP90 chaperone/DNA topoisomerase II/histidine kinase"/>
    <property type="match status" value="1"/>
</dbReference>
<name>H5XGV4_9PSEU</name>
<feature type="domain" description="MEDS" evidence="3">
    <location>
        <begin position="10"/>
        <end position="153"/>
    </location>
</feature>
<keyword evidence="4" id="KW-0418">Kinase</keyword>
<feature type="domain" description="Histidine kinase/HSP90-like ATPase" evidence="2">
    <location>
        <begin position="202"/>
        <end position="311"/>
    </location>
</feature>
<dbReference type="EMBL" id="CM001440">
    <property type="protein sequence ID" value="EHR62681.1"/>
    <property type="molecule type" value="Genomic_DNA"/>
</dbReference>
<dbReference type="NCBIfam" id="NF041045">
    <property type="entry name" value="RsbA_anti_sig"/>
    <property type="match status" value="1"/>
</dbReference>
<accession>H5XGV4</accession>
<dbReference type="InterPro" id="IPR047718">
    <property type="entry name" value="RsbA-like_anti_sig"/>
</dbReference>
<dbReference type="HOGENOM" id="CLU_072253_0_0_11"/>